<sequence length="414" mass="46693">MSERVDDEGNMETAVAGGEDYIDALPDELLQYIMSFLLSRDAVRTCVLAKRWRTLWKSVPALRIDDPESYGGATGSSTFVDELIRFRDPTPLNVCVISSNCKEMVDDDTDWDEEAFEHVAPWIQYVLSREVQDLTVDFPLRVTNITPISSHLKRLEFYNMRFEGSSLDFSSCQLLEVLKMDLCDIFADIFCLSLKHLDIGSGFDWDNRTYILAPNLAGLRISVNSGLTPFINTMPSLVSASVTLGEGCADYCGCGNLSCEGCPGEAGDVDLSIVLEGFSGVTNLELVIYDPALFIFRKDLKWCPMFSKLKTLLLNEWCLVDRFKGLVYFLQHSPILEKLTIELQFQLHQKEFLTENGESYYKPREHLLLSKHLKVVTISCETREDVQIPHILKILGAHGVPSGKIVIQSEDEED</sequence>
<organism evidence="2 3">
    <name type="scientific">Lolium multiflorum</name>
    <name type="common">Italian ryegrass</name>
    <name type="synonym">Lolium perenne subsp. multiflorum</name>
    <dbReference type="NCBI Taxonomy" id="4521"/>
    <lineage>
        <taxon>Eukaryota</taxon>
        <taxon>Viridiplantae</taxon>
        <taxon>Streptophyta</taxon>
        <taxon>Embryophyta</taxon>
        <taxon>Tracheophyta</taxon>
        <taxon>Spermatophyta</taxon>
        <taxon>Magnoliopsida</taxon>
        <taxon>Liliopsida</taxon>
        <taxon>Poales</taxon>
        <taxon>Poaceae</taxon>
        <taxon>BOP clade</taxon>
        <taxon>Pooideae</taxon>
        <taxon>Poodae</taxon>
        <taxon>Poeae</taxon>
        <taxon>Poeae Chloroplast Group 2 (Poeae type)</taxon>
        <taxon>Loliodinae</taxon>
        <taxon>Loliinae</taxon>
        <taxon>Lolium</taxon>
    </lineage>
</organism>
<dbReference type="PANTHER" id="PTHR34223">
    <property type="entry name" value="OS11G0201299 PROTEIN"/>
    <property type="match status" value="1"/>
</dbReference>
<evidence type="ECO:0000259" key="1">
    <source>
        <dbReference type="PROSITE" id="PS50181"/>
    </source>
</evidence>
<dbReference type="InterPro" id="IPR053781">
    <property type="entry name" value="F-box_AtFBL13-like"/>
</dbReference>
<dbReference type="AlphaFoldDB" id="A0AAD8RKG3"/>
<name>A0AAD8RKG3_LOLMU</name>
<protein>
    <recommendedName>
        <fullName evidence="1">F-box domain-containing protein</fullName>
    </recommendedName>
</protein>
<dbReference type="InterPro" id="IPR036047">
    <property type="entry name" value="F-box-like_dom_sf"/>
</dbReference>
<comment type="caution">
    <text evidence="2">The sequence shown here is derived from an EMBL/GenBank/DDBJ whole genome shotgun (WGS) entry which is preliminary data.</text>
</comment>
<dbReference type="PROSITE" id="PS50181">
    <property type="entry name" value="FBOX"/>
    <property type="match status" value="1"/>
</dbReference>
<evidence type="ECO:0000313" key="3">
    <source>
        <dbReference type="Proteomes" id="UP001231189"/>
    </source>
</evidence>
<dbReference type="Pfam" id="PF00646">
    <property type="entry name" value="F-box"/>
    <property type="match status" value="1"/>
</dbReference>
<dbReference type="InterPro" id="IPR053197">
    <property type="entry name" value="F-box_SCFL_complex_component"/>
</dbReference>
<dbReference type="InterPro" id="IPR032675">
    <property type="entry name" value="LRR_dom_sf"/>
</dbReference>
<feature type="domain" description="F-box" evidence="1">
    <location>
        <begin position="19"/>
        <end position="55"/>
    </location>
</feature>
<dbReference type="Gene3D" id="3.80.10.10">
    <property type="entry name" value="Ribonuclease Inhibitor"/>
    <property type="match status" value="1"/>
</dbReference>
<dbReference type="EMBL" id="JAUUTY010000006">
    <property type="protein sequence ID" value="KAK1620953.1"/>
    <property type="molecule type" value="Genomic_DNA"/>
</dbReference>
<dbReference type="PANTHER" id="PTHR34223:SF64">
    <property type="entry name" value="OS11G0201299 PROTEIN"/>
    <property type="match status" value="1"/>
</dbReference>
<dbReference type="Gene3D" id="1.20.1280.50">
    <property type="match status" value="1"/>
</dbReference>
<dbReference type="CDD" id="cd22160">
    <property type="entry name" value="F-box_AtFBL13-like"/>
    <property type="match status" value="1"/>
</dbReference>
<dbReference type="InterPro" id="IPR001810">
    <property type="entry name" value="F-box_dom"/>
</dbReference>
<dbReference type="SUPFAM" id="SSF81383">
    <property type="entry name" value="F-box domain"/>
    <property type="match status" value="1"/>
</dbReference>
<dbReference type="Proteomes" id="UP001231189">
    <property type="component" value="Unassembled WGS sequence"/>
</dbReference>
<keyword evidence="3" id="KW-1185">Reference proteome</keyword>
<dbReference type="SUPFAM" id="SSF52047">
    <property type="entry name" value="RNI-like"/>
    <property type="match status" value="1"/>
</dbReference>
<reference evidence="2" key="1">
    <citation type="submission" date="2023-07" db="EMBL/GenBank/DDBJ databases">
        <title>A chromosome-level genome assembly of Lolium multiflorum.</title>
        <authorList>
            <person name="Chen Y."/>
            <person name="Copetti D."/>
            <person name="Kolliker R."/>
            <person name="Studer B."/>
        </authorList>
    </citation>
    <scope>NUCLEOTIDE SEQUENCE</scope>
    <source>
        <strain evidence="2">02402/16</strain>
        <tissue evidence="2">Leaf</tissue>
    </source>
</reference>
<proteinExistence type="predicted"/>
<evidence type="ECO:0000313" key="2">
    <source>
        <dbReference type="EMBL" id="KAK1620953.1"/>
    </source>
</evidence>
<gene>
    <name evidence="2" type="ORF">QYE76_026470</name>
</gene>
<accession>A0AAD8RKG3</accession>